<name>A0ABU9E8Q8_9BACT</name>
<dbReference type="InterPro" id="IPR045865">
    <property type="entry name" value="ACT-like_dom_sf"/>
</dbReference>
<gene>
    <name evidence="12" type="ORF">WI372_07925</name>
</gene>
<evidence type="ECO:0000256" key="3">
    <source>
        <dbReference type="ARBA" id="ARBA00022679"/>
    </source>
</evidence>
<protein>
    <recommendedName>
        <fullName evidence="8">Aspartokinase</fullName>
        <ecNumber evidence="8">2.7.2.4</ecNumber>
    </recommendedName>
</protein>
<dbReference type="InterPro" id="IPR005260">
    <property type="entry name" value="Asp_kin_monofn"/>
</dbReference>
<evidence type="ECO:0000256" key="2">
    <source>
        <dbReference type="ARBA" id="ARBA00010122"/>
    </source>
</evidence>
<dbReference type="InterPro" id="IPR036393">
    <property type="entry name" value="AceGlu_kinase-like_sf"/>
</dbReference>
<comment type="caution">
    <text evidence="12">The sequence shown here is derived from an EMBL/GenBank/DDBJ whole genome shotgun (WGS) entry which is preliminary data.</text>
</comment>
<evidence type="ECO:0000256" key="7">
    <source>
        <dbReference type="ARBA" id="ARBA00047872"/>
    </source>
</evidence>
<evidence type="ECO:0000259" key="11">
    <source>
        <dbReference type="Pfam" id="PF22468"/>
    </source>
</evidence>
<keyword evidence="5 8" id="KW-0418">Kinase</keyword>
<keyword evidence="13" id="KW-1185">Reference proteome</keyword>
<dbReference type="EC" id="2.7.2.4" evidence="8"/>
<dbReference type="EMBL" id="JBBHLI010000003">
    <property type="protein sequence ID" value="MEK9500901.1"/>
    <property type="molecule type" value="Genomic_DNA"/>
</dbReference>
<reference evidence="12 13" key="1">
    <citation type="submission" date="2024-02" db="EMBL/GenBank/DDBJ databases">
        <title>A novel Gemmatimonadota bacterium.</title>
        <authorList>
            <person name="Du Z.-J."/>
            <person name="Ye Y.-Q."/>
        </authorList>
    </citation>
    <scope>NUCLEOTIDE SEQUENCE [LARGE SCALE GENOMIC DNA]</scope>
    <source>
        <strain evidence="12 13">DH-20</strain>
    </source>
</reference>
<keyword evidence="3 8" id="KW-0808">Transferase</keyword>
<dbReference type="InterPro" id="IPR054352">
    <property type="entry name" value="ACT_Aspartokinase"/>
</dbReference>
<sequence>MTAPPGATAPLVYKFGGTSVGDAARIARVAELVAAAGEPVVVVVSAVAGTTDALSAVARERGAGQPVSEAIDSIGADHRAIAGDLFAEAPERLHGVAASLDRVIARLHEGATATPGSAEDGDRVRAAGEDLSSRLLAGALEARGHPTQRIDARDLVLTDARFGGADPDEEGIAAAADALLRPALAAGRTVVVQGFVGRAPDGRTTTLGRGGSDLTASLLGAALGAREVHIWTDVDGILSGDPRAVDHPRRIDRIGFEEAVELATFGAKVLHPGAAKYAVSRALTVRIRSTFEPERPGTLIVRDRWDPAGVAAIAFKPGVGLVQVRSHPSAIPYGFLARVFDVLTRHKLPVDLVATSHTSTAFTLDAGAEVARATAELRLFAEVAVRTRLATVTVVGHGLLQTPGVVARVFAEVGDTPVHLVSQASDVSLSLVVDEADARPLMRRLHAALVEGADPSNDEETP</sequence>
<comment type="pathway">
    <text evidence="9">Amino-acid biosynthesis; L-methionine biosynthesis via de novo pathway; L-homoserine from L-aspartate: step 1/3.</text>
</comment>
<dbReference type="SUPFAM" id="SSF55021">
    <property type="entry name" value="ACT-like"/>
    <property type="match status" value="2"/>
</dbReference>
<dbReference type="SUPFAM" id="SSF53633">
    <property type="entry name" value="Carbamate kinase-like"/>
    <property type="match status" value="1"/>
</dbReference>
<evidence type="ECO:0000313" key="12">
    <source>
        <dbReference type="EMBL" id="MEK9500901.1"/>
    </source>
</evidence>
<comment type="pathway">
    <text evidence="9">Amino-acid biosynthesis; L-threonine biosynthesis; L-threonine from L-aspartate: step 1/5.</text>
</comment>
<evidence type="ECO:0000256" key="8">
    <source>
        <dbReference type="RuleBase" id="RU003448"/>
    </source>
</evidence>
<accession>A0ABU9E8Q8</accession>
<dbReference type="Gene3D" id="1.20.120.1320">
    <property type="entry name" value="Aspartokinase, catalytic domain"/>
    <property type="match status" value="1"/>
</dbReference>
<dbReference type="Gene3D" id="3.40.1160.10">
    <property type="entry name" value="Acetylglutamate kinase-like"/>
    <property type="match status" value="1"/>
</dbReference>
<feature type="domain" description="Aspartokinase ACT" evidence="11">
    <location>
        <begin position="392"/>
        <end position="448"/>
    </location>
</feature>
<dbReference type="PANTHER" id="PTHR21499">
    <property type="entry name" value="ASPARTATE KINASE"/>
    <property type="match status" value="1"/>
</dbReference>
<organism evidence="12 13">
    <name type="scientific">Gaopeijia maritima</name>
    <dbReference type="NCBI Taxonomy" id="3119007"/>
    <lineage>
        <taxon>Bacteria</taxon>
        <taxon>Pseudomonadati</taxon>
        <taxon>Gemmatimonadota</taxon>
        <taxon>Longimicrobiia</taxon>
        <taxon>Gaopeijiales</taxon>
        <taxon>Gaopeijiaceae</taxon>
        <taxon>Gaopeijia</taxon>
    </lineage>
</organism>
<dbReference type="CDD" id="cd04892">
    <property type="entry name" value="ACT_AK-like_2"/>
    <property type="match status" value="1"/>
</dbReference>
<dbReference type="InterPro" id="IPR001048">
    <property type="entry name" value="Asp/Glu/Uridylate_kinase"/>
</dbReference>
<evidence type="ECO:0000256" key="4">
    <source>
        <dbReference type="ARBA" id="ARBA00022741"/>
    </source>
</evidence>
<evidence type="ECO:0000259" key="10">
    <source>
        <dbReference type="Pfam" id="PF00696"/>
    </source>
</evidence>
<dbReference type="InterPro" id="IPR018042">
    <property type="entry name" value="Aspartate_kinase_CS"/>
</dbReference>
<dbReference type="PIRSF" id="PIRSF000726">
    <property type="entry name" value="Asp_kin"/>
    <property type="match status" value="1"/>
</dbReference>
<comment type="similarity">
    <text evidence="2 8">Belongs to the aspartokinase family.</text>
</comment>
<dbReference type="NCBIfam" id="TIGR00657">
    <property type="entry name" value="asp_kinases"/>
    <property type="match status" value="1"/>
</dbReference>
<evidence type="ECO:0000256" key="5">
    <source>
        <dbReference type="ARBA" id="ARBA00022777"/>
    </source>
</evidence>
<dbReference type="InterPro" id="IPR042199">
    <property type="entry name" value="AsparK_Bifunc_asparK/hSer_DH"/>
</dbReference>
<comment type="catalytic activity">
    <reaction evidence="7 8">
        <text>L-aspartate + ATP = 4-phospho-L-aspartate + ADP</text>
        <dbReference type="Rhea" id="RHEA:23776"/>
        <dbReference type="ChEBI" id="CHEBI:29991"/>
        <dbReference type="ChEBI" id="CHEBI:30616"/>
        <dbReference type="ChEBI" id="CHEBI:57535"/>
        <dbReference type="ChEBI" id="CHEBI:456216"/>
        <dbReference type="EC" id="2.7.2.4"/>
    </reaction>
</comment>
<evidence type="ECO:0000313" key="13">
    <source>
        <dbReference type="Proteomes" id="UP001484239"/>
    </source>
</evidence>
<evidence type="ECO:0000256" key="1">
    <source>
        <dbReference type="ARBA" id="ARBA00004766"/>
    </source>
</evidence>
<dbReference type="InterPro" id="IPR001341">
    <property type="entry name" value="Asp_kinase"/>
</dbReference>
<evidence type="ECO:0000256" key="6">
    <source>
        <dbReference type="ARBA" id="ARBA00022840"/>
    </source>
</evidence>
<keyword evidence="6" id="KW-0067">ATP-binding</keyword>
<feature type="domain" description="Aspartate/glutamate/uridylate kinase" evidence="10">
    <location>
        <begin position="11"/>
        <end position="289"/>
    </location>
</feature>
<comment type="pathway">
    <text evidence="1 9">Amino-acid biosynthesis; L-lysine biosynthesis via DAP pathway; (S)-tetrahydrodipicolinate from L-aspartate: step 1/4.</text>
</comment>
<dbReference type="GO" id="GO:0004072">
    <property type="term" value="F:aspartate kinase activity"/>
    <property type="evidence" value="ECO:0007669"/>
    <property type="project" value="UniProtKB-EC"/>
</dbReference>
<keyword evidence="4" id="KW-0547">Nucleotide-binding</keyword>
<dbReference type="RefSeq" id="WP_405286716.1">
    <property type="nucleotide sequence ID" value="NZ_JBBHLI010000003.1"/>
</dbReference>
<dbReference type="Gene3D" id="3.30.70.260">
    <property type="match status" value="2"/>
</dbReference>
<evidence type="ECO:0000256" key="9">
    <source>
        <dbReference type="RuleBase" id="RU004249"/>
    </source>
</evidence>
<dbReference type="Pfam" id="PF00696">
    <property type="entry name" value="AA_kinase"/>
    <property type="match status" value="1"/>
</dbReference>
<dbReference type="PANTHER" id="PTHR21499:SF59">
    <property type="entry name" value="ASPARTOKINASE"/>
    <property type="match status" value="1"/>
</dbReference>
<proteinExistence type="inferred from homology"/>
<dbReference type="Pfam" id="PF22468">
    <property type="entry name" value="ACT_9"/>
    <property type="match status" value="1"/>
</dbReference>
<dbReference type="Proteomes" id="UP001484239">
    <property type="component" value="Unassembled WGS sequence"/>
</dbReference>
<keyword evidence="9" id="KW-0028">Amino-acid biosynthesis</keyword>
<dbReference type="PROSITE" id="PS00324">
    <property type="entry name" value="ASPARTOKINASE"/>
    <property type="match status" value="1"/>
</dbReference>